<dbReference type="Proteomes" id="UP000827986">
    <property type="component" value="Unassembled WGS sequence"/>
</dbReference>
<accession>A0A9D3WW16</accession>
<sequence>MSPIKWAKYGKIQKGMGKRKGVIRAHHTDLVQHAGTDKPKRNATPFSSMCLTDVGFMVLKPSIMMHQVELKLACYIAWHSRVSSVNHLGELVGSALERAVSLHHTKCTALINNHIAPCMFSDLIKDIGESQYSLVINDSTDIAAVKQLCIVLCYFSSSLNRIVSTFLGLVILESETAEAIATALIQFLTSVGLDFSKCIGIGTDSCSIMVRKENSVYIHLLQRHEDLRLINCICHTVQFLTPILQEFASINNLFQLESGGNAFKMLDCLQPFFHTLISRVSLSERIPLSDGKLLKVNLCDPSSHLPLCAVNFGILFTVALGDAKLDNTVEANVKNRCQDFLLEAAKQVQSRFPANINLWKSRSAFSPSAVLSQGKPQLMTISMLKIFKGDLGALDALYQAINFQ</sequence>
<dbReference type="PANTHER" id="PTHR37162:SF1">
    <property type="entry name" value="BED-TYPE DOMAIN-CONTAINING PROTEIN"/>
    <property type="match status" value="1"/>
</dbReference>
<keyword evidence="2" id="KW-1185">Reference proteome</keyword>
<dbReference type="PANTHER" id="PTHR37162">
    <property type="entry name" value="HAT FAMILY DIMERISATION DOMAINCONTAINING PROTEIN-RELATED"/>
    <property type="match status" value="1"/>
</dbReference>
<comment type="caution">
    <text evidence="1">The sequence shown here is derived from an EMBL/GenBank/DDBJ whole genome shotgun (WGS) entry which is preliminary data.</text>
</comment>
<dbReference type="SUPFAM" id="SSF53098">
    <property type="entry name" value="Ribonuclease H-like"/>
    <property type="match status" value="1"/>
</dbReference>
<evidence type="ECO:0000313" key="1">
    <source>
        <dbReference type="EMBL" id="KAH1168368.1"/>
    </source>
</evidence>
<evidence type="ECO:0000313" key="2">
    <source>
        <dbReference type="Proteomes" id="UP000827986"/>
    </source>
</evidence>
<evidence type="ECO:0008006" key="3">
    <source>
        <dbReference type="Google" id="ProtNLM"/>
    </source>
</evidence>
<reference evidence="1" key="1">
    <citation type="submission" date="2021-09" db="EMBL/GenBank/DDBJ databases">
        <title>The genome of Mauremys mutica provides insights into the evolution of semi-aquatic lifestyle.</title>
        <authorList>
            <person name="Gong S."/>
            <person name="Gao Y."/>
        </authorList>
    </citation>
    <scope>NUCLEOTIDE SEQUENCE</scope>
    <source>
        <strain evidence="1">MM-2020</strain>
        <tissue evidence="1">Muscle</tissue>
    </source>
</reference>
<gene>
    <name evidence="1" type="ORF">KIL84_003851</name>
</gene>
<dbReference type="AlphaFoldDB" id="A0A9D3WW16"/>
<dbReference type="InterPro" id="IPR012337">
    <property type="entry name" value="RNaseH-like_sf"/>
</dbReference>
<dbReference type="EMBL" id="JAHDVG010000486">
    <property type="protein sequence ID" value="KAH1168368.1"/>
    <property type="molecule type" value="Genomic_DNA"/>
</dbReference>
<name>A0A9D3WW16_9SAUR</name>
<proteinExistence type="predicted"/>
<organism evidence="1 2">
    <name type="scientific">Mauremys mutica</name>
    <name type="common">yellowpond turtle</name>
    <dbReference type="NCBI Taxonomy" id="74926"/>
    <lineage>
        <taxon>Eukaryota</taxon>
        <taxon>Metazoa</taxon>
        <taxon>Chordata</taxon>
        <taxon>Craniata</taxon>
        <taxon>Vertebrata</taxon>
        <taxon>Euteleostomi</taxon>
        <taxon>Archelosauria</taxon>
        <taxon>Testudinata</taxon>
        <taxon>Testudines</taxon>
        <taxon>Cryptodira</taxon>
        <taxon>Durocryptodira</taxon>
        <taxon>Testudinoidea</taxon>
        <taxon>Geoemydidae</taxon>
        <taxon>Geoemydinae</taxon>
        <taxon>Mauremys</taxon>
    </lineage>
</organism>
<protein>
    <recommendedName>
        <fullName evidence="3">DUF4371 domain-containing protein</fullName>
    </recommendedName>
</protein>